<evidence type="ECO:0000313" key="2">
    <source>
        <dbReference type="Proteomes" id="UP000299102"/>
    </source>
</evidence>
<evidence type="ECO:0000313" key="1">
    <source>
        <dbReference type="EMBL" id="GBP51802.1"/>
    </source>
</evidence>
<dbReference type="EMBL" id="BGZK01000589">
    <property type="protein sequence ID" value="GBP51802.1"/>
    <property type="molecule type" value="Genomic_DNA"/>
</dbReference>
<comment type="caution">
    <text evidence="1">The sequence shown here is derived from an EMBL/GenBank/DDBJ whole genome shotgun (WGS) entry which is preliminary data.</text>
</comment>
<sequence>MLAAVTCGCGTNVRHCAMMKWAEESGVKSGVSIERGVRGFEFSFKPQSPIVRVRKLRVSDERWFKSVAGMKGGQRYKILYVRCNVGAKVDVGVLQSRSENSTLDEVGPMPCKVESDDLA</sequence>
<reference evidence="1 2" key="1">
    <citation type="journal article" date="2019" name="Commun. Biol.">
        <title>The bagworm genome reveals a unique fibroin gene that provides high tensile strength.</title>
        <authorList>
            <person name="Kono N."/>
            <person name="Nakamura H."/>
            <person name="Ohtoshi R."/>
            <person name="Tomita M."/>
            <person name="Numata K."/>
            <person name="Arakawa K."/>
        </authorList>
    </citation>
    <scope>NUCLEOTIDE SEQUENCE [LARGE SCALE GENOMIC DNA]</scope>
</reference>
<proteinExistence type="predicted"/>
<gene>
    <name evidence="1" type="ORF">EVAR_96870_1</name>
</gene>
<dbReference type="Proteomes" id="UP000299102">
    <property type="component" value="Unassembled WGS sequence"/>
</dbReference>
<protein>
    <submittedName>
        <fullName evidence="1">Uncharacterized protein</fullName>
    </submittedName>
</protein>
<keyword evidence="2" id="KW-1185">Reference proteome</keyword>
<accession>A0A4C1WMT3</accession>
<organism evidence="1 2">
    <name type="scientific">Eumeta variegata</name>
    <name type="common">Bagworm moth</name>
    <name type="synonym">Eumeta japonica</name>
    <dbReference type="NCBI Taxonomy" id="151549"/>
    <lineage>
        <taxon>Eukaryota</taxon>
        <taxon>Metazoa</taxon>
        <taxon>Ecdysozoa</taxon>
        <taxon>Arthropoda</taxon>
        <taxon>Hexapoda</taxon>
        <taxon>Insecta</taxon>
        <taxon>Pterygota</taxon>
        <taxon>Neoptera</taxon>
        <taxon>Endopterygota</taxon>
        <taxon>Lepidoptera</taxon>
        <taxon>Glossata</taxon>
        <taxon>Ditrysia</taxon>
        <taxon>Tineoidea</taxon>
        <taxon>Psychidae</taxon>
        <taxon>Oiketicinae</taxon>
        <taxon>Eumeta</taxon>
    </lineage>
</organism>
<dbReference type="OrthoDB" id="442677at2759"/>
<dbReference type="AlphaFoldDB" id="A0A4C1WMT3"/>
<name>A0A4C1WMT3_EUMVA</name>